<dbReference type="PANTHER" id="PTHR35205">
    <property type="entry name" value="NB-ARC AND TPR DOMAIN PROTEIN"/>
    <property type="match status" value="1"/>
</dbReference>
<dbReference type="PANTHER" id="PTHR35205:SF1">
    <property type="entry name" value="ZU5 DOMAIN-CONTAINING PROTEIN"/>
    <property type="match status" value="1"/>
</dbReference>
<reference evidence="3" key="1">
    <citation type="submission" date="2020-05" db="EMBL/GenBank/DDBJ databases">
        <title>Mycena genomes resolve the evolution of fungal bioluminescence.</title>
        <authorList>
            <person name="Tsai I.J."/>
        </authorList>
    </citation>
    <scope>NUCLEOTIDE SEQUENCE</scope>
    <source>
        <strain evidence="3">160909Yilan</strain>
    </source>
</reference>
<dbReference type="SUPFAM" id="SSF52540">
    <property type="entry name" value="P-loop containing nucleoside triphosphate hydrolases"/>
    <property type="match status" value="1"/>
</dbReference>
<accession>A0A8H6X2J6</accession>
<comment type="caution">
    <text evidence="3">The sequence shown here is derived from an EMBL/GenBank/DDBJ whole genome shotgun (WGS) entry which is preliminary data.</text>
</comment>
<feature type="region of interest" description="Disordered" evidence="1">
    <location>
        <begin position="197"/>
        <end position="253"/>
    </location>
</feature>
<feature type="compositionally biased region" description="Gly residues" evidence="1">
    <location>
        <begin position="235"/>
        <end position="253"/>
    </location>
</feature>
<dbReference type="Gene3D" id="2.60.40.150">
    <property type="entry name" value="C2 domain"/>
    <property type="match status" value="1"/>
</dbReference>
<proteinExistence type="predicted"/>
<dbReference type="Proteomes" id="UP000623467">
    <property type="component" value="Unassembled WGS sequence"/>
</dbReference>
<dbReference type="InterPro" id="IPR035892">
    <property type="entry name" value="C2_domain_sf"/>
</dbReference>
<gene>
    <name evidence="3" type="ORF">MSAN_02426300</name>
</gene>
<dbReference type="AlphaFoldDB" id="A0A8H6X2J6"/>
<evidence type="ECO:0000313" key="3">
    <source>
        <dbReference type="EMBL" id="KAF7333242.1"/>
    </source>
</evidence>
<dbReference type="InterPro" id="IPR027417">
    <property type="entry name" value="P-loop_NTPase"/>
</dbReference>
<name>A0A8H6X2J6_9AGAR</name>
<sequence>MVEYSLLSALKGMFYQTHLANYTPTVLRAEKLSIRQPPEFYVTVADKSRKESKSSIARGTTPKWNFKSKISNSDNSTIKIFWKYDRKEVLMGQCNVSVPELLQQQGALKTVPLELKLKNKSSGWIFIQLSADRETTPLPVPPVPTVQTRSPTPQNIKDREAAESNARNMPPHHKPSKQLSAQPSIKKMAAALPVLPVLSTQSRSPTPQNRKDRQAVVKSGKDSRAHETLNIQISGGQGGDGGNGGLLGGHGGTGEGPTLHYNIKTEYFTMNTTNMGSAVNTAHTSSAMVQASQAVNHCPPPSQIFYGRQKILDSMHQFFAQDTGKQKRYVLYGLGGAGKTQIALKFIEKWTHFTDRLLVDASNPDTIEAGLKNIAMTKQAGNSSQDALIWLASKPEEWLLFFDNADDPTVNLNQFFPKSNCGNVIITSRNHGARIHGAHSEVSNMEESDAVALLLECAHYETSSTNEPLAAEIVKALWYFPLAIVQAGAFISESEALGTYLDLFLKNQNDLLRRKSTQTHDDYAWAVYTTWEMSFGKLSPPAAMFLRLCSFLHQDDISAGIFSRAVNFLVGPDVQGFNQSQYNPKKAREIQIQLFKGFPFPQCSISEFIKS</sequence>
<feature type="domain" description="C2" evidence="2">
    <location>
        <begin position="25"/>
        <end position="112"/>
    </location>
</feature>
<feature type="region of interest" description="Disordered" evidence="1">
    <location>
        <begin position="136"/>
        <end position="182"/>
    </location>
</feature>
<feature type="compositionally biased region" description="Polar residues" evidence="1">
    <location>
        <begin position="198"/>
        <end position="208"/>
    </location>
</feature>
<evidence type="ECO:0000259" key="2">
    <source>
        <dbReference type="Pfam" id="PF00168"/>
    </source>
</evidence>
<evidence type="ECO:0000256" key="1">
    <source>
        <dbReference type="SAM" id="MobiDB-lite"/>
    </source>
</evidence>
<protein>
    <submittedName>
        <fullName evidence="3">FabD/lysophospholipase-like protein</fullName>
    </submittedName>
</protein>
<dbReference type="EMBL" id="JACAZH010000057">
    <property type="protein sequence ID" value="KAF7333242.1"/>
    <property type="molecule type" value="Genomic_DNA"/>
</dbReference>
<dbReference type="SUPFAM" id="SSF49562">
    <property type="entry name" value="C2 domain (Calcium/lipid-binding domain, CaLB)"/>
    <property type="match status" value="1"/>
</dbReference>
<organism evidence="3 4">
    <name type="scientific">Mycena sanguinolenta</name>
    <dbReference type="NCBI Taxonomy" id="230812"/>
    <lineage>
        <taxon>Eukaryota</taxon>
        <taxon>Fungi</taxon>
        <taxon>Dikarya</taxon>
        <taxon>Basidiomycota</taxon>
        <taxon>Agaricomycotina</taxon>
        <taxon>Agaricomycetes</taxon>
        <taxon>Agaricomycetidae</taxon>
        <taxon>Agaricales</taxon>
        <taxon>Marasmiineae</taxon>
        <taxon>Mycenaceae</taxon>
        <taxon>Mycena</taxon>
    </lineage>
</organism>
<keyword evidence="4" id="KW-1185">Reference proteome</keyword>
<feature type="compositionally biased region" description="Basic and acidic residues" evidence="1">
    <location>
        <begin position="209"/>
        <end position="227"/>
    </location>
</feature>
<dbReference type="OrthoDB" id="6161812at2759"/>
<evidence type="ECO:0000313" key="4">
    <source>
        <dbReference type="Proteomes" id="UP000623467"/>
    </source>
</evidence>
<dbReference type="Pfam" id="PF00168">
    <property type="entry name" value="C2"/>
    <property type="match status" value="1"/>
</dbReference>
<dbReference type="InterPro" id="IPR000008">
    <property type="entry name" value="C2_dom"/>
</dbReference>
<dbReference type="Gene3D" id="3.40.50.300">
    <property type="entry name" value="P-loop containing nucleotide triphosphate hydrolases"/>
    <property type="match status" value="1"/>
</dbReference>